<evidence type="ECO:0000313" key="3">
    <source>
        <dbReference type="EMBL" id="MBN7810853.1"/>
    </source>
</evidence>
<dbReference type="CDD" id="cd10449">
    <property type="entry name" value="GIY-YIG_SLX1_like"/>
    <property type="match status" value="1"/>
</dbReference>
<keyword evidence="4" id="KW-1185">Reference proteome</keyword>
<dbReference type="InterPro" id="IPR000305">
    <property type="entry name" value="GIY-YIG_endonuc"/>
</dbReference>
<comment type="caution">
    <text evidence="3">The sequence shown here is derived from an EMBL/GenBank/DDBJ whole genome shotgun (WGS) entry which is preliminary data.</text>
</comment>
<dbReference type="SUPFAM" id="SSF82771">
    <property type="entry name" value="GIY-YIG endonuclease"/>
    <property type="match status" value="1"/>
</dbReference>
<dbReference type="EMBL" id="JAFKCT010000002">
    <property type="protein sequence ID" value="MBN7810853.1"/>
    <property type="molecule type" value="Genomic_DNA"/>
</dbReference>
<name>A0ABS3C172_9BACT</name>
<feature type="domain" description="GIY-YIG" evidence="2">
    <location>
        <begin position="2"/>
        <end position="79"/>
    </location>
</feature>
<sequence length="99" mass="11838">MGSFFVYIIYSKSTDRYYIGQTEDLGERLSMHNSHFFTHSFTKIASDWELKYALTCRSRSQALRIESHIKKNKSRKYIEDVIRHESIGLRLLEKYQNPQ</sequence>
<gene>
    <name evidence="3" type="ORF">J0A68_07805</name>
</gene>
<evidence type="ECO:0000256" key="1">
    <source>
        <dbReference type="ARBA" id="ARBA00007435"/>
    </source>
</evidence>
<dbReference type="PANTHER" id="PTHR34477:SF1">
    <property type="entry name" value="UPF0213 PROTEIN YHBQ"/>
    <property type="match status" value="1"/>
</dbReference>
<dbReference type="InterPro" id="IPR050190">
    <property type="entry name" value="UPF0213_domain"/>
</dbReference>
<dbReference type="RefSeq" id="WP_206577617.1">
    <property type="nucleotide sequence ID" value="NZ_JAFKCT010000002.1"/>
</dbReference>
<dbReference type="Proteomes" id="UP000664317">
    <property type="component" value="Unassembled WGS sequence"/>
</dbReference>
<dbReference type="InterPro" id="IPR035901">
    <property type="entry name" value="GIY-YIG_endonuc_sf"/>
</dbReference>
<dbReference type="Pfam" id="PF01541">
    <property type="entry name" value="GIY-YIG"/>
    <property type="match status" value="1"/>
</dbReference>
<comment type="similarity">
    <text evidence="1">Belongs to the UPF0213 family.</text>
</comment>
<evidence type="ECO:0000313" key="4">
    <source>
        <dbReference type="Proteomes" id="UP000664317"/>
    </source>
</evidence>
<reference evidence="3 4" key="1">
    <citation type="submission" date="2021-03" db="EMBL/GenBank/DDBJ databases">
        <title>novel species isolated from a fishpond in China.</title>
        <authorList>
            <person name="Lu H."/>
            <person name="Cai Z."/>
        </authorList>
    </citation>
    <scope>NUCLEOTIDE SEQUENCE [LARGE SCALE GENOMIC DNA]</scope>
    <source>
        <strain evidence="3 4">H41</strain>
    </source>
</reference>
<dbReference type="Gene3D" id="3.40.1440.10">
    <property type="entry name" value="GIY-YIG endonuclease"/>
    <property type="match status" value="1"/>
</dbReference>
<dbReference type="PANTHER" id="PTHR34477">
    <property type="entry name" value="UPF0213 PROTEIN YHBQ"/>
    <property type="match status" value="1"/>
</dbReference>
<proteinExistence type="inferred from homology"/>
<organism evidence="3 4">
    <name type="scientific">Algoriphagus oliviformis</name>
    <dbReference type="NCBI Taxonomy" id="2811231"/>
    <lineage>
        <taxon>Bacteria</taxon>
        <taxon>Pseudomonadati</taxon>
        <taxon>Bacteroidota</taxon>
        <taxon>Cytophagia</taxon>
        <taxon>Cytophagales</taxon>
        <taxon>Cyclobacteriaceae</taxon>
        <taxon>Algoriphagus</taxon>
    </lineage>
</organism>
<dbReference type="PROSITE" id="PS50164">
    <property type="entry name" value="GIY_YIG"/>
    <property type="match status" value="1"/>
</dbReference>
<evidence type="ECO:0000259" key="2">
    <source>
        <dbReference type="PROSITE" id="PS50164"/>
    </source>
</evidence>
<accession>A0ABS3C172</accession>
<protein>
    <submittedName>
        <fullName evidence="3">GIY-YIG nuclease family protein</fullName>
    </submittedName>
</protein>